<dbReference type="EMBL" id="JAQQWE010000002">
    <property type="protein sequence ID" value="KAK7962093.1"/>
    <property type="molecule type" value="Genomic_DNA"/>
</dbReference>
<evidence type="ECO:0000313" key="3">
    <source>
        <dbReference type="Proteomes" id="UP001391051"/>
    </source>
</evidence>
<protein>
    <submittedName>
        <fullName evidence="2">Uncharacterized protein</fullName>
    </submittedName>
</protein>
<feature type="compositionally biased region" description="Polar residues" evidence="1">
    <location>
        <begin position="64"/>
        <end position="74"/>
    </location>
</feature>
<comment type="caution">
    <text evidence="2">The sequence shown here is derived from an EMBL/GenBank/DDBJ whole genome shotgun (WGS) entry which is preliminary data.</text>
</comment>
<name>A0ABR1QQ68_9PEZI</name>
<feature type="compositionally biased region" description="Acidic residues" evidence="1">
    <location>
        <begin position="32"/>
        <end position="45"/>
    </location>
</feature>
<keyword evidence="3" id="KW-1185">Reference proteome</keyword>
<proteinExistence type="predicted"/>
<feature type="compositionally biased region" description="Polar residues" evidence="1">
    <location>
        <begin position="89"/>
        <end position="107"/>
    </location>
</feature>
<dbReference type="GeneID" id="92072202"/>
<feature type="region of interest" description="Disordered" evidence="1">
    <location>
        <begin position="1"/>
        <end position="107"/>
    </location>
</feature>
<evidence type="ECO:0000313" key="2">
    <source>
        <dbReference type="EMBL" id="KAK7962093.1"/>
    </source>
</evidence>
<evidence type="ECO:0000256" key="1">
    <source>
        <dbReference type="SAM" id="MobiDB-lite"/>
    </source>
</evidence>
<dbReference type="Proteomes" id="UP001391051">
    <property type="component" value="Unassembled WGS sequence"/>
</dbReference>
<reference evidence="2 3" key="1">
    <citation type="submission" date="2023-01" db="EMBL/GenBank/DDBJ databases">
        <title>Analysis of 21 Apiospora genomes using comparative genomics revels a genus with tremendous synthesis potential of carbohydrate active enzymes and secondary metabolites.</title>
        <authorList>
            <person name="Sorensen T."/>
        </authorList>
    </citation>
    <scope>NUCLEOTIDE SEQUENCE [LARGE SCALE GENOMIC DNA]</scope>
    <source>
        <strain evidence="2 3">CBS 24483</strain>
    </source>
</reference>
<organism evidence="2 3">
    <name type="scientific">Apiospora aurea</name>
    <dbReference type="NCBI Taxonomy" id="335848"/>
    <lineage>
        <taxon>Eukaryota</taxon>
        <taxon>Fungi</taxon>
        <taxon>Dikarya</taxon>
        <taxon>Ascomycota</taxon>
        <taxon>Pezizomycotina</taxon>
        <taxon>Sordariomycetes</taxon>
        <taxon>Xylariomycetidae</taxon>
        <taxon>Amphisphaeriales</taxon>
        <taxon>Apiosporaceae</taxon>
        <taxon>Apiospora</taxon>
    </lineage>
</organism>
<dbReference type="RefSeq" id="XP_066704204.1">
    <property type="nucleotide sequence ID" value="XM_066839140.1"/>
</dbReference>
<gene>
    <name evidence="2" type="ORF">PG986_002918</name>
</gene>
<sequence>MSSDTPASLVPGGIRRKPVPDAQKRPPSPEAELYDVLDDYYDEQDSNPPPYSLVEQPREHLRYQAQNQGDTQHQAQERPRLPPKAATTPLLQSGDNTLGDSPTPTTFNANIGRDAATGHTSLQDINKLFWNTFRLWLPSTAHANIG</sequence>
<accession>A0ABR1QQ68</accession>